<sequence>MARRLFVAARSHQGQALPLILVFLIVLCVGALITFNTGQVVNKKVELTNTADAAAYSVAVEQARAWNLAAYLNRGRVANEVAIAQAVSLNSWLTQINVSAHNFKQVARVLSAIPVIGPAFAAVAQAFEAADQALRGIRTGVRTGSQGLIGGLDTANAAYATAAYGVVEALSTASSVQTARDVVAENSPRADMRAIATTALTAQLLSARTTYLDAFDVPSSSGRGARRTSVGGERYRNVVMESRDVFTRNRKDDWRVLDANGGTDLVEYDRWAAVDVNEIDFSYGLDAFKIPVGWGGAQALGNTSQPRFYPGIRTRGRNGWYSDYSRRRFRPYNGVSRYGIAGRKVEADPGGRLVGDSKRDAYFSTYRNGIAHRYHDVQRGRAETPEDGPVFTVEVQTGMGDARTTTALGVGSGRMAMREQPRGNHMRAVASAQVYFNRPHQYAAFRRIVWGRRDNRFEAGSLFSPYWQARLVDTPPALQTSFAAAP</sequence>
<accession>A0ABV6RHU8</accession>
<evidence type="ECO:0000313" key="3">
    <source>
        <dbReference type="EMBL" id="MFC0676556.1"/>
    </source>
</evidence>
<dbReference type="Pfam" id="PF13400">
    <property type="entry name" value="Tad"/>
    <property type="match status" value="1"/>
</dbReference>
<name>A0ABV6RHU8_9GAMM</name>
<feature type="transmembrane region" description="Helical" evidence="1">
    <location>
        <begin position="16"/>
        <end position="35"/>
    </location>
</feature>
<reference evidence="3 4" key="1">
    <citation type="submission" date="2024-09" db="EMBL/GenBank/DDBJ databases">
        <authorList>
            <person name="Sun Q."/>
            <person name="Mori K."/>
        </authorList>
    </citation>
    <scope>NUCLEOTIDE SEQUENCE [LARGE SCALE GENOMIC DNA]</scope>
    <source>
        <strain evidence="3 4">KCTC 23076</strain>
    </source>
</reference>
<keyword evidence="4" id="KW-1185">Reference proteome</keyword>
<evidence type="ECO:0000256" key="1">
    <source>
        <dbReference type="SAM" id="Phobius"/>
    </source>
</evidence>
<organism evidence="3 4">
    <name type="scientific">Lysobacter korlensis</name>
    <dbReference type="NCBI Taxonomy" id="553636"/>
    <lineage>
        <taxon>Bacteria</taxon>
        <taxon>Pseudomonadati</taxon>
        <taxon>Pseudomonadota</taxon>
        <taxon>Gammaproteobacteria</taxon>
        <taxon>Lysobacterales</taxon>
        <taxon>Lysobacteraceae</taxon>
        <taxon>Lysobacter</taxon>
    </lineage>
</organism>
<dbReference type="Proteomes" id="UP001589896">
    <property type="component" value="Unassembled WGS sequence"/>
</dbReference>
<dbReference type="RefSeq" id="WP_386664258.1">
    <property type="nucleotide sequence ID" value="NZ_JBHLTG010000001.1"/>
</dbReference>
<protein>
    <submittedName>
        <fullName evidence="3">Pilus assembly protein TadG-related protein</fullName>
    </submittedName>
</protein>
<keyword evidence="1" id="KW-1133">Transmembrane helix</keyword>
<evidence type="ECO:0000313" key="4">
    <source>
        <dbReference type="Proteomes" id="UP001589896"/>
    </source>
</evidence>
<evidence type="ECO:0000259" key="2">
    <source>
        <dbReference type="Pfam" id="PF13400"/>
    </source>
</evidence>
<keyword evidence="1" id="KW-0472">Membrane</keyword>
<dbReference type="EMBL" id="JBHLTG010000001">
    <property type="protein sequence ID" value="MFC0676556.1"/>
    <property type="molecule type" value="Genomic_DNA"/>
</dbReference>
<feature type="domain" description="Putative Flp pilus-assembly TadG-like N-terminal" evidence="2">
    <location>
        <begin position="14"/>
        <end position="60"/>
    </location>
</feature>
<dbReference type="InterPro" id="IPR028087">
    <property type="entry name" value="Tad_N"/>
</dbReference>
<gene>
    <name evidence="3" type="ORF">ACFFGH_01655</name>
</gene>
<keyword evidence="1" id="KW-0812">Transmembrane</keyword>
<comment type="caution">
    <text evidence="3">The sequence shown here is derived from an EMBL/GenBank/DDBJ whole genome shotgun (WGS) entry which is preliminary data.</text>
</comment>
<proteinExistence type="predicted"/>